<comment type="caution">
    <text evidence="3">The sequence shown here is derived from an EMBL/GenBank/DDBJ whole genome shotgun (WGS) entry which is preliminary data.</text>
</comment>
<feature type="domain" description="Beta-defensin-like" evidence="2">
    <location>
        <begin position="29"/>
        <end position="62"/>
    </location>
</feature>
<reference evidence="3" key="1">
    <citation type="journal article" date="2023" name="DNA Res.">
        <title>Chromosome-level genome assembly of Phrynocephalus forsythii using third-generation DNA sequencing and Hi-C analysis.</title>
        <authorList>
            <person name="Qi Y."/>
            <person name="Zhao W."/>
            <person name="Zhao Y."/>
            <person name="Niu C."/>
            <person name="Cao S."/>
            <person name="Zhang Y."/>
        </authorList>
    </citation>
    <scope>NUCLEOTIDE SEQUENCE</scope>
    <source>
        <tissue evidence="3">Muscle</tissue>
    </source>
</reference>
<name>A0A9Q0Y2S0_9SAUR</name>
<gene>
    <name evidence="3" type="ORF">JRQ81_005254</name>
</gene>
<dbReference type="OrthoDB" id="9385709at2759"/>
<accession>A0A9Q0Y2S0</accession>
<sequence length="62" mass="6741">MKIFAILSAVLFFILMAVPATAGGPTTRTECERVGGKCYHVRCPPETRPIGHCADAERFPCC</sequence>
<proteinExistence type="predicted"/>
<protein>
    <recommendedName>
        <fullName evidence="2">Beta-defensin-like domain-containing protein</fullName>
    </recommendedName>
</protein>
<feature type="chain" id="PRO_5040450008" description="Beta-defensin-like domain-containing protein" evidence="1">
    <location>
        <begin position="24"/>
        <end position="62"/>
    </location>
</feature>
<dbReference type="InterPro" id="IPR001855">
    <property type="entry name" value="Defensin_beta-like"/>
</dbReference>
<dbReference type="GO" id="GO:0006952">
    <property type="term" value="P:defense response"/>
    <property type="evidence" value="ECO:0007669"/>
    <property type="project" value="InterPro"/>
</dbReference>
<organism evidence="3 4">
    <name type="scientific">Phrynocephalus forsythii</name>
    <dbReference type="NCBI Taxonomy" id="171643"/>
    <lineage>
        <taxon>Eukaryota</taxon>
        <taxon>Metazoa</taxon>
        <taxon>Chordata</taxon>
        <taxon>Craniata</taxon>
        <taxon>Vertebrata</taxon>
        <taxon>Euteleostomi</taxon>
        <taxon>Lepidosauria</taxon>
        <taxon>Squamata</taxon>
        <taxon>Bifurcata</taxon>
        <taxon>Unidentata</taxon>
        <taxon>Episquamata</taxon>
        <taxon>Toxicofera</taxon>
        <taxon>Iguania</taxon>
        <taxon>Acrodonta</taxon>
        <taxon>Agamidae</taxon>
        <taxon>Agaminae</taxon>
        <taxon>Phrynocephalus</taxon>
    </lineage>
</organism>
<dbReference type="EMBL" id="JAPFRF010000002">
    <property type="protein sequence ID" value="KAJ7341309.1"/>
    <property type="molecule type" value="Genomic_DNA"/>
</dbReference>
<dbReference type="Proteomes" id="UP001142489">
    <property type="component" value="Unassembled WGS sequence"/>
</dbReference>
<feature type="non-terminal residue" evidence="3">
    <location>
        <position position="1"/>
    </location>
</feature>
<keyword evidence="4" id="KW-1185">Reference proteome</keyword>
<evidence type="ECO:0000259" key="2">
    <source>
        <dbReference type="Pfam" id="PF00711"/>
    </source>
</evidence>
<evidence type="ECO:0000256" key="1">
    <source>
        <dbReference type="SAM" id="SignalP"/>
    </source>
</evidence>
<dbReference type="Pfam" id="PF00711">
    <property type="entry name" value="Defensin_beta"/>
    <property type="match status" value="1"/>
</dbReference>
<evidence type="ECO:0000313" key="3">
    <source>
        <dbReference type="EMBL" id="KAJ7341309.1"/>
    </source>
</evidence>
<feature type="signal peptide" evidence="1">
    <location>
        <begin position="1"/>
        <end position="23"/>
    </location>
</feature>
<dbReference type="Gene3D" id="3.10.360.10">
    <property type="entry name" value="Antimicrobial Peptide, Beta-defensin 2, Chain A"/>
    <property type="match status" value="1"/>
</dbReference>
<evidence type="ECO:0000313" key="4">
    <source>
        <dbReference type="Proteomes" id="UP001142489"/>
    </source>
</evidence>
<keyword evidence="1" id="KW-0732">Signal</keyword>
<dbReference type="SUPFAM" id="SSF57392">
    <property type="entry name" value="Defensin-like"/>
    <property type="match status" value="1"/>
</dbReference>
<dbReference type="GO" id="GO:0005576">
    <property type="term" value="C:extracellular region"/>
    <property type="evidence" value="ECO:0007669"/>
    <property type="project" value="InterPro"/>
</dbReference>
<dbReference type="AlphaFoldDB" id="A0A9Q0Y2S0"/>